<reference evidence="2 3" key="1">
    <citation type="submission" date="2015-07" db="EMBL/GenBank/DDBJ databases">
        <title>Emmonsia species relationships and genome sequence.</title>
        <authorList>
            <person name="Cuomo C.A."/>
            <person name="Schwartz I.S."/>
            <person name="Kenyon C."/>
            <person name="de Hoog G.S."/>
            <person name="Govender N.P."/>
            <person name="Botha A."/>
            <person name="Moreno L."/>
            <person name="de Vries M."/>
            <person name="Munoz J.F."/>
            <person name="Stielow J.B."/>
        </authorList>
    </citation>
    <scope>NUCLEOTIDE SEQUENCE [LARGE SCALE GENOMIC DNA]</scope>
    <source>
        <strain evidence="2 3">CBS 136260</strain>
    </source>
</reference>
<sequence length="70" mass="7684">MQVPDDPRHLQKPSLSEEPSVLDTAGCYICGGAHYANQCPKKDGGNNRQANQEGEEEDELLNLDTEPSEN</sequence>
<protein>
    <submittedName>
        <fullName evidence="2">Uncharacterized protein</fullName>
    </submittedName>
</protein>
<name>A0A1B7NS94_9EURO</name>
<accession>A0A1B7NS94</accession>
<comment type="caution">
    <text evidence="2">The sequence shown here is derived from an EMBL/GenBank/DDBJ whole genome shotgun (WGS) entry which is preliminary data.</text>
</comment>
<evidence type="ECO:0000313" key="2">
    <source>
        <dbReference type="EMBL" id="OAX79606.1"/>
    </source>
</evidence>
<feature type="compositionally biased region" description="Acidic residues" evidence="1">
    <location>
        <begin position="53"/>
        <end position="70"/>
    </location>
</feature>
<evidence type="ECO:0000313" key="3">
    <source>
        <dbReference type="Proteomes" id="UP000091918"/>
    </source>
</evidence>
<organism evidence="2 3">
    <name type="scientific">Emergomyces africanus</name>
    <dbReference type="NCBI Taxonomy" id="1955775"/>
    <lineage>
        <taxon>Eukaryota</taxon>
        <taxon>Fungi</taxon>
        <taxon>Dikarya</taxon>
        <taxon>Ascomycota</taxon>
        <taxon>Pezizomycotina</taxon>
        <taxon>Eurotiomycetes</taxon>
        <taxon>Eurotiomycetidae</taxon>
        <taxon>Onygenales</taxon>
        <taxon>Ajellomycetaceae</taxon>
        <taxon>Emergomyces</taxon>
    </lineage>
</organism>
<proteinExistence type="predicted"/>
<gene>
    <name evidence="2" type="ORF">ACJ72_06073</name>
</gene>
<evidence type="ECO:0000256" key="1">
    <source>
        <dbReference type="SAM" id="MobiDB-lite"/>
    </source>
</evidence>
<dbReference type="EMBL" id="LGUA01000961">
    <property type="protein sequence ID" value="OAX79606.1"/>
    <property type="molecule type" value="Genomic_DNA"/>
</dbReference>
<dbReference type="OrthoDB" id="4188289at2759"/>
<keyword evidence="3" id="KW-1185">Reference proteome</keyword>
<dbReference type="AlphaFoldDB" id="A0A1B7NS94"/>
<feature type="region of interest" description="Disordered" evidence="1">
    <location>
        <begin position="38"/>
        <end position="70"/>
    </location>
</feature>
<dbReference type="Proteomes" id="UP000091918">
    <property type="component" value="Unassembled WGS sequence"/>
</dbReference>